<keyword evidence="5" id="KW-0235">DNA replication</keyword>
<dbReference type="PANTHER" id="PTHR31511">
    <property type="entry name" value="PROTEIN CBG23764"/>
    <property type="match status" value="1"/>
</dbReference>
<feature type="compositionally biased region" description="Acidic residues" evidence="9">
    <location>
        <begin position="639"/>
        <end position="658"/>
    </location>
</feature>
<comment type="similarity">
    <text evidence="1">Belongs to the DNA polymerase type-B family.</text>
</comment>
<evidence type="ECO:0000256" key="7">
    <source>
        <dbReference type="ARBA" id="ARBA00023125"/>
    </source>
</evidence>
<evidence type="ECO:0000313" key="11">
    <source>
        <dbReference type="Proteomes" id="UP001652621"/>
    </source>
</evidence>
<dbReference type="EC" id="2.7.7.7" evidence="2"/>
<feature type="domain" description="DNA-directed DNA polymerase family B mitochondria/virus" evidence="10">
    <location>
        <begin position="579"/>
        <end position="1066"/>
    </location>
</feature>
<accession>A0ABM3UN92</accession>
<evidence type="ECO:0000313" key="12">
    <source>
        <dbReference type="RefSeq" id="XP_058974991.1"/>
    </source>
</evidence>
<evidence type="ECO:0000256" key="9">
    <source>
        <dbReference type="SAM" id="MobiDB-lite"/>
    </source>
</evidence>
<dbReference type="PANTHER" id="PTHR31511:SF12">
    <property type="entry name" value="RHO TERMINATION FACTOR N-TERMINAL DOMAIN-CONTAINING PROTEIN"/>
    <property type="match status" value="1"/>
</dbReference>
<feature type="region of interest" description="Disordered" evidence="9">
    <location>
        <begin position="626"/>
        <end position="666"/>
    </location>
</feature>
<dbReference type="Pfam" id="PF03175">
    <property type="entry name" value="DNA_pol_B_2"/>
    <property type="match status" value="1"/>
</dbReference>
<comment type="catalytic activity">
    <reaction evidence="8">
        <text>DNA(n) + a 2'-deoxyribonucleoside 5'-triphosphate = DNA(n+1) + diphosphate</text>
        <dbReference type="Rhea" id="RHEA:22508"/>
        <dbReference type="Rhea" id="RHEA-COMP:17339"/>
        <dbReference type="Rhea" id="RHEA-COMP:17340"/>
        <dbReference type="ChEBI" id="CHEBI:33019"/>
        <dbReference type="ChEBI" id="CHEBI:61560"/>
        <dbReference type="ChEBI" id="CHEBI:173112"/>
        <dbReference type="EC" id="2.7.7.7"/>
    </reaction>
</comment>
<evidence type="ECO:0000256" key="1">
    <source>
        <dbReference type="ARBA" id="ARBA00005755"/>
    </source>
</evidence>
<keyword evidence="11" id="KW-1185">Reference proteome</keyword>
<name>A0ABM3UN92_MUSDO</name>
<dbReference type="InterPro" id="IPR043502">
    <property type="entry name" value="DNA/RNA_pol_sf"/>
</dbReference>
<dbReference type="SUPFAM" id="SSF53098">
    <property type="entry name" value="Ribonuclease H-like"/>
    <property type="match status" value="1"/>
</dbReference>
<dbReference type="Proteomes" id="UP001652621">
    <property type="component" value="Unplaced"/>
</dbReference>
<dbReference type="RefSeq" id="XP_058974991.1">
    <property type="nucleotide sequence ID" value="XM_059119008.1"/>
</dbReference>
<evidence type="ECO:0000256" key="3">
    <source>
        <dbReference type="ARBA" id="ARBA00022679"/>
    </source>
</evidence>
<dbReference type="SUPFAM" id="SSF56672">
    <property type="entry name" value="DNA/RNA polymerases"/>
    <property type="match status" value="1"/>
</dbReference>
<evidence type="ECO:0000259" key="10">
    <source>
        <dbReference type="Pfam" id="PF03175"/>
    </source>
</evidence>
<dbReference type="Gene3D" id="3.40.1800.10">
    <property type="entry name" value="His-Me finger endonucleases"/>
    <property type="match status" value="1"/>
</dbReference>
<keyword evidence="4" id="KW-0548">Nucleotidyltransferase</keyword>
<evidence type="ECO:0000256" key="4">
    <source>
        <dbReference type="ARBA" id="ARBA00022695"/>
    </source>
</evidence>
<proteinExistence type="inferred from homology"/>
<evidence type="ECO:0000256" key="2">
    <source>
        <dbReference type="ARBA" id="ARBA00012417"/>
    </source>
</evidence>
<organism evidence="11 12">
    <name type="scientific">Musca domestica</name>
    <name type="common">House fly</name>
    <dbReference type="NCBI Taxonomy" id="7370"/>
    <lineage>
        <taxon>Eukaryota</taxon>
        <taxon>Metazoa</taxon>
        <taxon>Ecdysozoa</taxon>
        <taxon>Arthropoda</taxon>
        <taxon>Hexapoda</taxon>
        <taxon>Insecta</taxon>
        <taxon>Pterygota</taxon>
        <taxon>Neoptera</taxon>
        <taxon>Endopterygota</taxon>
        <taxon>Diptera</taxon>
        <taxon>Brachycera</taxon>
        <taxon>Muscomorpha</taxon>
        <taxon>Muscoidea</taxon>
        <taxon>Muscidae</taxon>
        <taxon>Musca</taxon>
    </lineage>
</organism>
<dbReference type="InterPro" id="IPR004868">
    <property type="entry name" value="DNA-dir_DNA_pol_B_mt/vir"/>
</dbReference>
<reference evidence="12" key="1">
    <citation type="submission" date="2025-08" db="UniProtKB">
        <authorList>
            <consortium name="RefSeq"/>
        </authorList>
    </citation>
    <scope>IDENTIFICATION</scope>
    <source>
        <strain evidence="12">Aabys</strain>
        <tissue evidence="12">Whole body</tissue>
    </source>
</reference>
<evidence type="ECO:0000256" key="8">
    <source>
        <dbReference type="ARBA" id="ARBA00049244"/>
    </source>
</evidence>
<dbReference type="InterPro" id="IPR038563">
    <property type="entry name" value="Endonuclease_7_sf"/>
</dbReference>
<keyword evidence="3" id="KW-0808">Transferase</keyword>
<dbReference type="InterPro" id="IPR044925">
    <property type="entry name" value="His-Me_finger_sf"/>
</dbReference>
<dbReference type="SUPFAM" id="SSF54060">
    <property type="entry name" value="His-Me finger endonucleases"/>
    <property type="match status" value="1"/>
</dbReference>
<protein>
    <recommendedName>
        <fullName evidence="2">DNA-directed DNA polymerase</fullName>
        <ecNumber evidence="2">2.7.7.7</ecNumber>
    </recommendedName>
</protein>
<keyword evidence="6" id="KW-0239">DNA-directed DNA polymerase</keyword>
<evidence type="ECO:0000256" key="5">
    <source>
        <dbReference type="ARBA" id="ARBA00022705"/>
    </source>
</evidence>
<gene>
    <name evidence="12" type="primary">LOC131801044</name>
</gene>
<sequence>MKKHCMFCDVLCESVNDLELHLENHHGDEHVMKQNRDQQQEKLKQQHENKSAVKVEKFCGDCDKIVNNIRSHVRSEEHRSTVRKNLDSDIKIVKSAFNKNILSYEIQNNKDILYPIDFLNASKELIIKTLKNELNGKTLIKFNMELQGLYVKPNNEKDGPSTSKELTIENIFNHISKTTLLTLGDDLEEVVFNHCVEIIAKSEEFQERGSNWALEKLLKLDINVLRANLTRGSHYIPTPKSLSNKKGACLNIKNYDDFCFKWCMVVALGETAYGDPSITSSYNVDIHQDVIILQSGISLNFEQLNFPLGLKYIKKFEMNNPEISVNVFGYENKSVVGPYYLTKETKSNHINLILLHNEENFHYILVMDMSCLMRSQFTSHKEKGYFCFGCLQCFHDENKCMTHKKQCGKVVCALPNKKEAVLKFVNHKKKDKVPFVIYADSESVLEDVQEDENNGASKKTEKVKKHIPCAFSYFIKCSFNENLNKLFIYSGPDAANVFLKELIQDCKFLYDSYLTKTKPMNTLTPEEETAFLRDINCRICGDILGNDRVKDHCHLTGQYRGAVHNHCNLQYHLPKFIPIYFHNFSSYDCHLFFKELVEFGGEIRVIPQNKEKYISMSYFINMDNESTDSSSLKSTVVVGEEEDSSEEDDEEFQQEEESEGKKEKKKKMNRLEHRFLDSFRFMPTSLDKLARNLSRDSFVAVRSHFPDDESFELMTRKGVFPYEYMSSFEKLKEKQLPPIDQFYNKLTDTECSSDDYRHATNVWSHFRCQTMQDYMDLYLKADVLLLADVFENFRSLCMRIHELDPCQYLTAPSLSWDAMLLCTKVELELLRDIDMYNFCKNGIRGGLTQCSNRHSVANNEDAPNYNSAKPEVNIYYLDVNNLYGTVMTECLPEKDFRWVEGYEMEKFNDPAVILSIPDNAPTGFILEVDIEYPPHLHDKHNDLPFLAEKKCVEGSKTEKLIADFTDKTSYTIHYKLLKQSLKHGLILKKVHRVLAFTQSAWLAPYILKNNEHREKAENAFEKDFFKLLNNSSFGKTMENIDKRKTVKIVTMWVDEANQRRRNVASKLISKPNFHSLSIFSENMVAIQIRNVRHNNQWFTNNTNVSIPNDVQWLLSMGPKYALPTTKTAFPLLNVIAESEECIQTLDDKEDQENARNAIVSLIDDHLQQTKLSIRDKLLMDTHNNQWFTNNTNVSIPNDVQWLLSMGPKYALPTTKTAFPLLNVIAESEECIQTLDDKEDQENARNAIVSLIDDHLQQTKLSIRDKLLMDTHNNQWFTNNTNVSIPNDVQWLLSMGPKYALPTTKTAFPLLNVIAESEECIQTLDDKEDQENARNAIVSLIDDHLQQTKLSIRDKLLMDTVKAGPNYDITE</sequence>
<dbReference type="InterPro" id="IPR012337">
    <property type="entry name" value="RNaseH-like_sf"/>
</dbReference>
<keyword evidence="7" id="KW-0238">DNA-binding</keyword>
<dbReference type="GeneID" id="131801044"/>
<evidence type="ECO:0000256" key="6">
    <source>
        <dbReference type="ARBA" id="ARBA00022932"/>
    </source>
</evidence>